<dbReference type="AlphaFoldDB" id="A0A3P7KXH1"/>
<feature type="region of interest" description="Disordered" evidence="1">
    <location>
        <begin position="1"/>
        <end position="58"/>
    </location>
</feature>
<keyword evidence="3" id="KW-1185">Reference proteome</keyword>
<evidence type="ECO:0000313" key="3">
    <source>
        <dbReference type="Proteomes" id="UP000281553"/>
    </source>
</evidence>
<feature type="compositionally biased region" description="Polar residues" evidence="1">
    <location>
        <begin position="25"/>
        <end position="37"/>
    </location>
</feature>
<feature type="compositionally biased region" description="Acidic residues" evidence="1">
    <location>
        <begin position="44"/>
        <end position="54"/>
    </location>
</feature>
<gene>
    <name evidence="2" type="ORF">DILT_LOCUS5085</name>
</gene>
<organism evidence="2 3">
    <name type="scientific">Dibothriocephalus latus</name>
    <name type="common">Fish tapeworm</name>
    <name type="synonym">Diphyllobothrium latum</name>
    <dbReference type="NCBI Taxonomy" id="60516"/>
    <lineage>
        <taxon>Eukaryota</taxon>
        <taxon>Metazoa</taxon>
        <taxon>Spiralia</taxon>
        <taxon>Lophotrochozoa</taxon>
        <taxon>Platyhelminthes</taxon>
        <taxon>Cestoda</taxon>
        <taxon>Eucestoda</taxon>
        <taxon>Diphyllobothriidea</taxon>
        <taxon>Diphyllobothriidae</taxon>
        <taxon>Dibothriocephalus</taxon>
    </lineage>
</organism>
<evidence type="ECO:0000256" key="1">
    <source>
        <dbReference type="SAM" id="MobiDB-lite"/>
    </source>
</evidence>
<evidence type="ECO:0000313" key="2">
    <source>
        <dbReference type="EMBL" id="VDN09254.1"/>
    </source>
</evidence>
<protein>
    <submittedName>
        <fullName evidence="2">Uncharacterized protein</fullName>
    </submittedName>
</protein>
<reference evidence="2 3" key="1">
    <citation type="submission" date="2018-11" db="EMBL/GenBank/DDBJ databases">
        <authorList>
            <consortium name="Pathogen Informatics"/>
        </authorList>
    </citation>
    <scope>NUCLEOTIDE SEQUENCE [LARGE SCALE GENOMIC DNA]</scope>
</reference>
<accession>A0A3P7KXH1</accession>
<name>A0A3P7KXH1_DIBLA</name>
<proteinExistence type="predicted"/>
<dbReference type="Proteomes" id="UP000281553">
    <property type="component" value="Unassembled WGS sequence"/>
</dbReference>
<dbReference type="EMBL" id="UYRU01046690">
    <property type="protein sequence ID" value="VDN09254.1"/>
    <property type="molecule type" value="Genomic_DNA"/>
</dbReference>
<sequence>MLVDELQDKHAEQVDCEQEKLTLPDTGSQSENSQTGSEPIIQNEPEDDDDEEEMLPGKPACITKTLWKHFKRCESLRIKLDAEDDDE</sequence>
<feature type="compositionally biased region" description="Basic and acidic residues" evidence="1">
    <location>
        <begin position="1"/>
        <end position="22"/>
    </location>
</feature>